<dbReference type="Gene3D" id="1.10.238.160">
    <property type="match status" value="1"/>
</dbReference>
<name>A0A3G8GYY8_9BURK</name>
<organism evidence="1 2">
    <name type="scientific">Cupriavidus pauculus</name>
    <dbReference type="NCBI Taxonomy" id="82633"/>
    <lineage>
        <taxon>Bacteria</taxon>
        <taxon>Pseudomonadati</taxon>
        <taxon>Pseudomonadota</taxon>
        <taxon>Betaproteobacteria</taxon>
        <taxon>Burkholderiales</taxon>
        <taxon>Burkholderiaceae</taxon>
        <taxon>Cupriavidus</taxon>
    </lineage>
</organism>
<evidence type="ECO:0000313" key="2">
    <source>
        <dbReference type="Proteomes" id="UP000270411"/>
    </source>
</evidence>
<protein>
    <submittedName>
        <fullName evidence="1">AlpA family phage regulatory protein</fullName>
    </submittedName>
</protein>
<dbReference type="Proteomes" id="UP000270411">
    <property type="component" value="Chromosome 1"/>
</dbReference>
<dbReference type="RefSeq" id="WP_124683100.1">
    <property type="nucleotide sequence ID" value="NZ_CP033969.1"/>
</dbReference>
<dbReference type="AlphaFoldDB" id="A0A3G8GYY8"/>
<gene>
    <name evidence="1" type="ORF">EHF44_07170</name>
</gene>
<dbReference type="InterPro" id="IPR010260">
    <property type="entry name" value="AlpA"/>
</dbReference>
<dbReference type="EMBL" id="CP033969">
    <property type="protein sequence ID" value="AZG13239.1"/>
    <property type="molecule type" value="Genomic_DNA"/>
</dbReference>
<dbReference type="Pfam" id="PF05930">
    <property type="entry name" value="Phage_AlpA"/>
    <property type="match status" value="1"/>
</dbReference>
<sequence length="75" mass="8589">MHINASNSTLPFDGVSRFKQFQAFLPFSRETWRKLVNAGKAPQAIRLGNRCTVWRNSELHQWLREPATYGNGGVQ</sequence>
<evidence type="ECO:0000313" key="1">
    <source>
        <dbReference type="EMBL" id="AZG13239.1"/>
    </source>
</evidence>
<reference evidence="2" key="1">
    <citation type="submission" date="2018-11" db="EMBL/GenBank/DDBJ databases">
        <title>FDA dAtabase for Regulatory Grade micrObial Sequences (FDA-ARGOS): Supporting development and validation of Infectious Disease Dx tests.</title>
        <authorList>
            <person name="Goldberg B."/>
            <person name="Campos J."/>
            <person name="Tallon L."/>
            <person name="Sadzewicz L."/>
            <person name="Zhao X."/>
            <person name="Vavikolanu K."/>
            <person name="Mehta A."/>
            <person name="Aluvathingal J."/>
            <person name="Nadendla S."/>
            <person name="Geyer C."/>
            <person name="Nandy P."/>
            <person name="Yan Y."/>
            <person name="Sichtig H."/>
        </authorList>
    </citation>
    <scope>NUCLEOTIDE SEQUENCE [LARGE SCALE GENOMIC DNA]</scope>
    <source>
        <strain evidence="2">FDAARGOS_614</strain>
    </source>
</reference>
<dbReference type="KEGG" id="cpau:EHF44_07170"/>
<proteinExistence type="predicted"/>
<accession>A0A3G8GYY8</accession>
<dbReference type="OrthoDB" id="8548202at2"/>